<evidence type="ECO:0000313" key="1">
    <source>
        <dbReference type="EMBL" id="JAD40661.1"/>
    </source>
</evidence>
<proteinExistence type="predicted"/>
<accession>A0A0A8ZPF0</accession>
<protein>
    <submittedName>
        <fullName evidence="1">Uncharacterized protein</fullName>
    </submittedName>
</protein>
<organism evidence="1">
    <name type="scientific">Arundo donax</name>
    <name type="common">Giant reed</name>
    <name type="synonym">Donax arundinaceus</name>
    <dbReference type="NCBI Taxonomy" id="35708"/>
    <lineage>
        <taxon>Eukaryota</taxon>
        <taxon>Viridiplantae</taxon>
        <taxon>Streptophyta</taxon>
        <taxon>Embryophyta</taxon>
        <taxon>Tracheophyta</taxon>
        <taxon>Spermatophyta</taxon>
        <taxon>Magnoliopsida</taxon>
        <taxon>Liliopsida</taxon>
        <taxon>Poales</taxon>
        <taxon>Poaceae</taxon>
        <taxon>PACMAD clade</taxon>
        <taxon>Arundinoideae</taxon>
        <taxon>Arundineae</taxon>
        <taxon>Arundo</taxon>
    </lineage>
</organism>
<reference evidence="1" key="2">
    <citation type="journal article" date="2015" name="Data Brief">
        <title>Shoot transcriptome of the giant reed, Arundo donax.</title>
        <authorList>
            <person name="Barrero R.A."/>
            <person name="Guerrero F.D."/>
            <person name="Moolhuijzen P."/>
            <person name="Goolsby J.A."/>
            <person name="Tidwell J."/>
            <person name="Bellgard S.E."/>
            <person name="Bellgard M.I."/>
        </authorList>
    </citation>
    <scope>NUCLEOTIDE SEQUENCE</scope>
    <source>
        <tissue evidence="1">Shoot tissue taken approximately 20 cm above the soil surface</tissue>
    </source>
</reference>
<sequence>MKSLISSSLCSKLMRSTT</sequence>
<reference evidence="1" key="1">
    <citation type="submission" date="2014-09" db="EMBL/GenBank/DDBJ databases">
        <authorList>
            <person name="Magalhaes I.L.F."/>
            <person name="Oliveira U."/>
            <person name="Santos F.R."/>
            <person name="Vidigal T.H.D.A."/>
            <person name="Brescovit A.D."/>
            <person name="Santos A.J."/>
        </authorList>
    </citation>
    <scope>NUCLEOTIDE SEQUENCE</scope>
    <source>
        <tissue evidence="1">Shoot tissue taken approximately 20 cm above the soil surface</tissue>
    </source>
</reference>
<dbReference type="AlphaFoldDB" id="A0A0A8ZPF0"/>
<name>A0A0A8ZPF0_ARUDO</name>
<dbReference type="EMBL" id="GBRH01257234">
    <property type="protein sequence ID" value="JAD40661.1"/>
    <property type="molecule type" value="Transcribed_RNA"/>
</dbReference>